<comment type="caution">
    <text evidence="2">The sequence shown here is derived from an EMBL/GenBank/DDBJ whole genome shotgun (WGS) entry which is preliminary data.</text>
</comment>
<dbReference type="EMBL" id="JAELUP010000005">
    <property type="protein sequence ID" value="MBJ6360244.1"/>
    <property type="molecule type" value="Genomic_DNA"/>
</dbReference>
<evidence type="ECO:0000313" key="3">
    <source>
        <dbReference type="Proteomes" id="UP000640274"/>
    </source>
</evidence>
<organism evidence="2 3">
    <name type="scientific">Paenibacillus roseus</name>
    <dbReference type="NCBI Taxonomy" id="2798579"/>
    <lineage>
        <taxon>Bacteria</taxon>
        <taxon>Bacillati</taxon>
        <taxon>Bacillota</taxon>
        <taxon>Bacilli</taxon>
        <taxon>Bacillales</taxon>
        <taxon>Paenibacillaceae</taxon>
        <taxon>Paenibacillus</taxon>
    </lineage>
</organism>
<keyword evidence="3" id="KW-1185">Reference proteome</keyword>
<dbReference type="Pfam" id="PF13471">
    <property type="entry name" value="Transglut_core3"/>
    <property type="match status" value="1"/>
</dbReference>
<name>A0A934J295_9BACL</name>
<dbReference type="NCBIfam" id="NF033537">
    <property type="entry name" value="lasso_biosyn_B2"/>
    <property type="match status" value="1"/>
</dbReference>
<gene>
    <name evidence="2" type="ORF">JFN88_02770</name>
</gene>
<accession>A0A934J295</accession>
<evidence type="ECO:0000313" key="2">
    <source>
        <dbReference type="EMBL" id="MBJ6360244.1"/>
    </source>
</evidence>
<dbReference type="RefSeq" id="WP_199017757.1">
    <property type="nucleotide sequence ID" value="NZ_JAELUP010000005.1"/>
</dbReference>
<sequence length="152" mass="17580">MWRKWKRYASLKGAHKRLLLEAYFYLGWARILKALPFSRIAPALGEHMAETTEQPQPAQIPVLREVSYAVQLMSRHTWWESQCMVKAIAAMRMLERRKIESTLYLGMGRDEKGRLVAHAWLRSGPIVITGAEGRERYTCVAKFARYIEGGVK</sequence>
<feature type="domain" description="Microcin J25-processing protein McjB C-terminal" evidence="1">
    <location>
        <begin position="33"/>
        <end position="140"/>
    </location>
</feature>
<dbReference type="InterPro" id="IPR032708">
    <property type="entry name" value="McjB_C"/>
</dbReference>
<evidence type="ECO:0000259" key="1">
    <source>
        <dbReference type="Pfam" id="PF13471"/>
    </source>
</evidence>
<dbReference type="AlphaFoldDB" id="A0A934J295"/>
<dbReference type="InterPro" id="IPR053521">
    <property type="entry name" value="McjB-like"/>
</dbReference>
<proteinExistence type="predicted"/>
<dbReference type="Proteomes" id="UP000640274">
    <property type="component" value="Unassembled WGS sequence"/>
</dbReference>
<reference evidence="2" key="1">
    <citation type="submission" date="2020-12" db="EMBL/GenBank/DDBJ databases">
        <authorList>
            <person name="Huq M.A."/>
        </authorList>
    </citation>
    <scope>NUCLEOTIDE SEQUENCE</scope>
    <source>
        <strain evidence="2">MAHUQ-46</strain>
    </source>
</reference>
<protein>
    <submittedName>
        <fullName evidence="2">Lasso peptide biosynthesis B2 protein</fullName>
    </submittedName>
</protein>